<evidence type="ECO:0000256" key="3">
    <source>
        <dbReference type="ARBA" id="ARBA00022606"/>
    </source>
</evidence>
<keyword evidence="6 10" id="KW-1133">Transmembrane helix</keyword>
<proteinExistence type="inferred from homology"/>
<keyword evidence="5 10" id="KW-0552">Olfaction</keyword>
<comment type="subcellular location">
    <subcellularLocation>
        <location evidence="1 10">Cell membrane</location>
        <topology evidence="1 10">Multi-pass membrane protein</topology>
    </subcellularLocation>
</comment>
<sequence length="405" mass="46502">MDGSKYAEYRGAYDDYFEWAVQLNRIALDLIGLWPEIAQSPRQKLLCDLRVLATFLGVTLGVLIPSIHSLIRIQGDIMLMMDNLQFTLPAVSCSIRIVIFWWKKEAIVPIMSMIAEDWIRAQESEQERRIMIRRARYARVIITCAYCIMAVACFFIIFLPAFGVSMRLTPNITDPGRPMPLQTHYVYDVTRWPQYQLTFISQAVYILLSIMSYTGIDNFLGLMIFHICGQLDILKNRLTHLDKYVNSRDMLRSCVAKHIRLLRAIAVIEDTYNITLLTLFVYFAILFAFYGFRVISLFDEGNDLSLAHLVYFISNVFNLFTHMCLYCALGEILVAECNEIYYAAYSNEWYSADPKVARNLLPLLIRGAKPVYLTAGKVFPMTMATFCGLIKTSAGYISVLHTTRS</sequence>
<dbReference type="EMBL" id="OZ034831">
    <property type="protein sequence ID" value="CAL1687671.1"/>
    <property type="molecule type" value="Genomic_DNA"/>
</dbReference>
<dbReference type="GO" id="GO:0004984">
    <property type="term" value="F:olfactory receptor activity"/>
    <property type="evidence" value="ECO:0007669"/>
    <property type="project" value="InterPro"/>
</dbReference>
<feature type="transmembrane region" description="Helical" evidence="10">
    <location>
        <begin position="83"/>
        <end position="102"/>
    </location>
</feature>
<reference evidence="11" key="1">
    <citation type="submission" date="2024-04" db="EMBL/GenBank/DDBJ databases">
        <authorList>
            <consortium name="Molecular Ecology Group"/>
        </authorList>
    </citation>
    <scope>NUCLEOTIDE SEQUENCE</scope>
</reference>
<evidence type="ECO:0000313" key="11">
    <source>
        <dbReference type="EMBL" id="CAL1687671.1"/>
    </source>
</evidence>
<organism evidence="11 12">
    <name type="scientific">Lasius platythorax</name>
    <dbReference type="NCBI Taxonomy" id="488582"/>
    <lineage>
        <taxon>Eukaryota</taxon>
        <taxon>Metazoa</taxon>
        <taxon>Ecdysozoa</taxon>
        <taxon>Arthropoda</taxon>
        <taxon>Hexapoda</taxon>
        <taxon>Insecta</taxon>
        <taxon>Pterygota</taxon>
        <taxon>Neoptera</taxon>
        <taxon>Endopterygota</taxon>
        <taxon>Hymenoptera</taxon>
        <taxon>Apocrita</taxon>
        <taxon>Aculeata</taxon>
        <taxon>Formicoidea</taxon>
        <taxon>Formicidae</taxon>
        <taxon>Formicinae</taxon>
        <taxon>Lasius</taxon>
        <taxon>Lasius</taxon>
    </lineage>
</organism>
<keyword evidence="9 10" id="KW-0807">Transducer</keyword>
<keyword evidence="7 10" id="KW-0472">Membrane</keyword>
<accession>A0AAV2P7E1</accession>
<evidence type="ECO:0000256" key="5">
    <source>
        <dbReference type="ARBA" id="ARBA00022725"/>
    </source>
</evidence>
<feature type="transmembrane region" description="Helical" evidence="10">
    <location>
        <begin position="272"/>
        <end position="292"/>
    </location>
</feature>
<dbReference type="Proteomes" id="UP001497644">
    <property type="component" value="Chromosome 8"/>
</dbReference>
<dbReference type="InterPro" id="IPR004117">
    <property type="entry name" value="7tm6_olfct_rcpt"/>
</dbReference>
<keyword evidence="4 10" id="KW-0812">Transmembrane</keyword>
<dbReference type="GO" id="GO:0005549">
    <property type="term" value="F:odorant binding"/>
    <property type="evidence" value="ECO:0007669"/>
    <property type="project" value="InterPro"/>
</dbReference>
<feature type="transmembrane region" description="Helical" evidence="10">
    <location>
        <begin position="51"/>
        <end position="71"/>
    </location>
</feature>
<evidence type="ECO:0000256" key="6">
    <source>
        <dbReference type="ARBA" id="ARBA00022989"/>
    </source>
</evidence>
<dbReference type="AlphaFoldDB" id="A0AAV2P7E1"/>
<evidence type="ECO:0000256" key="8">
    <source>
        <dbReference type="ARBA" id="ARBA00023170"/>
    </source>
</evidence>
<gene>
    <name evidence="11" type="ORF">LPLAT_LOCUS12913</name>
</gene>
<dbReference type="Pfam" id="PF02949">
    <property type="entry name" value="7tm_6"/>
    <property type="match status" value="1"/>
</dbReference>
<keyword evidence="12" id="KW-1185">Reference proteome</keyword>
<evidence type="ECO:0000313" key="12">
    <source>
        <dbReference type="Proteomes" id="UP001497644"/>
    </source>
</evidence>
<dbReference type="PANTHER" id="PTHR21137">
    <property type="entry name" value="ODORANT RECEPTOR"/>
    <property type="match status" value="1"/>
</dbReference>
<evidence type="ECO:0000256" key="10">
    <source>
        <dbReference type="RuleBase" id="RU351113"/>
    </source>
</evidence>
<keyword evidence="3 10" id="KW-0716">Sensory transduction</keyword>
<comment type="similarity">
    <text evidence="10">Belongs to the insect chemoreceptor superfamily. Heteromeric odorant receptor channel (TC 1.A.69) family.</text>
</comment>
<dbReference type="GO" id="GO:0007165">
    <property type="term" value="P:signal transduction"/>
    <property type="evidence" value="ECO:0007669"/>
    <property type="project" value="UniProtKB-KW"/>
</dbReference>
<feature type="transmembrane region" description="Helical" evidence="10">
    <location>
        <begin position="203"/>
        <end position="228"/>
    </location>
</feature>
<evidence type="ECO:0000256" key="2">
    <source>
        <dbReference type="ARBA" id="ARBA00022475"/>
    </source>
</evidence>
<comment type="caution">
    <text evidence="10">Lacks conserved residue(s) required for the propagation of feature annotation.</text>
</comment>
<dbReference type="GO" id="GO:0005886">
    <property type="term" value="C:plasma membrane"/>
    <property type="evidence" value="ECO:0007669"/>
    <property type="project" value="UniProtKB-SubCell"/>
</dbReference>
<evidence type="ECO:0000256" key="1">
    <source>
        <dbReference type="ARBA" id="ARBA00004651"/>
    </source>
</evidence>
<feature type="transmembrane region" description="Helical" evidence="10">
    <location>
        <begin position="137"/>
        <end position="162"/>
    </location>
</feature>
<dbReference type="PANTHER" id="PTHR21137:SF35">
    <property type="entry name" value="ODORANT RECEPTOR 19A-RELATED"/>
    <property type="match status" value="1"/>
</dbReference>
<evidence type="ECO:0000256" key="4">
    <source>
        <dbReference type="ARBA" id="ARBA00022692"/>
    </source>
</evidence>
<protein>
    <recommendedName>
        <fullName evidence="10">Odorant receptor</fullName>
    </recommendedName>
</protein>
<name>A0AAV2P7E1_9HYME</name>
<keyword evidence="8 10" id="KW-0675">Receptor</keyword>
<evidence type="ECO:0000256" key="9">
    <source>
        <dbReference type="ARBA" id="ARBA00023224"/>
    </source>
</evidence>
<evidence type="ECO:0000256" key="7">
    <source>
        <dbReference type="ARBA" id="ARBA00023136"/>
    </source>
</evidence>
<keyword evidence="2" id="KW-1003">Cell membrane</keyword>